<proteinExistence type="predicted"/>
<dbReference type="SUPFAM" id="SSF48403">
    <property type="entry name" value="Ankyrin repeat"/>
    <property type="match status" value="2"/>
</dbReference>
<organism evidence="5 6">
    <name type="scientific">Penicillium salamii</name>
    <dbReference type="NCBI Taxonomy" id="1612424"/>
    <lineage>
        <taxon>Eukaryota</taxon>
        <taxon>Fungi</taxon>
        <taxon>Dikarya</taxon>
        <taxon>Ascomycota</taxon>
        <taxon>Pezizomycotina</taxon>
        <taxon>Eurotiomycetes</taxon>
        <taxon>Eurotiomycetidae</taxon>
        <taxon>Eurotiales</taxon>
        <taxon>Aspergillaceae</taxon>
        <taxon>Penicillium</taxon>
    </lineage>
</organism>
<name>A0A9W4I991_9EURO</name>
<accession>A0A9W4I991</accession>
<dbReference type="InterPro" id="IPR002110">
    <property type="entry name" value="Ankyrin_rpt"/>
</dbReference>
<dbReference type="OrthoDB" id="4772757at2759"/>
<dbReference type="InterPro" id="IPR036770">
    <property type="entry name" value="Ankyrin_rpt-contain_sf"/>
</dbReference>
<evidence type="ECO:0000256" key="2">
    <source>
        <dbReference type="ARBA" id="ARBA00023043"/>
    </source>
</evidence>
<feature type="region of interest" description="Disordered" evidence="4">
    <location>
        <begin position="502"/>
        <end position="523"/>
    </location>
</feature>
<dbReference type="EMBL" id="CAJVPA010000044">
    <property type="protein sequence ID" value="CAG8264864.1"/>
    <property type="molecule type" value="Genomic_DNA"/>
</dbReference>
<evidence type="ECO:0000256" key="4">
    <source>
        <dbReference type="SAM" id="MobiDB-lite"/>
    </source>
</evidence>
<dbReference type="AlphaFoldDB" id="A0A9W4I991"/>
<keyword evidence="2 3" id="KW-0040">ANK repeat</keyword>
<dbReference type="SMART" id="SM00248">
    <property type="entry name" value="ANK"/>
    <property type="match status" value="11"/>
</dbReference>
<protein>
    <recommendedName>
        <fullName evidence="7">Ankyrin repeat-containing domain-containing protein</fullName>
    </recommendedName>
</protein>
<dbReference type="Proteomes" id="UP001152646">
    <property type="component" value="Unassembled WGS sequence"/>
</dbReference>
<dbReference type="PANTHER" id="PTHR24198">
    <property type="entry name" value="ANKYRIN REPEAT AND PROTEIN KINASE DOMAIN-CONTAINING PROTEIN"/>
    <property type="match status" value="1"/>
</dbReference>
<reference evidence="5" key="1">
    <citation type="submission" date="2021-07" db="EMBL/GenBank/DDBJ databases">
        <authorList>
            <person name="Branca A.L. A."/>
        </authorList>
    </citation>
    <scope>NUCLEOTIDE SEQUENCE</scope>
</reference>
<evidence type="ECO:0008006" key="7">
    <source>
        <dbReference type="Google" id="ProtNLM"/>
    </source>
</evidence>
<comment type="caution">
    <text evidence="5">The sequence shown here is derived from an EMBL/GenBank/DDBJ whole genome shotgun (WGS) entry which is preliminary data.</text>
</comment>
<dbReference type="PROSITE" id="PS50297">
    <property type="entry name" value="ANK_REP_REGION"/>
    <property type="match status" value="2"/>
</dbReference>
<keyword evidence="1" id="KW-0677">Repeat</keyword>
<dbReference type="Pfam" id="PF00023">
    <property type="entry name" value="Ank"/>
    <property type="match status" value="1"/>
</dbReference>
<feature type="repeat" description="ANK" evidence="3">
    <location>
        <begin position="127"/>
        <end position="152"/>
    </location>
</feature>
<sequence>MSFHTLLRVWEVREVSDAPPGLTFTPKILAGFASRFLPEDRQCIFLAACLDLVEAMKAILEDDTDDLCNTGRELDLKGIPESDAIIVREPRNMTPLWVAACYNSRAVAELLLDCGAYPIDQTFIYLTPLSAAIYGGNSETAQLLIRSGADINRGMYDAEQQKDKENPTPLCLAVESKNEILVRCLVERGVITRPGGPIQEDPLGMAALHEQDAIFDLLFDVSDNYDESYYCSLFCCAAQGGSEHIITRLFERDGITAKWKISCAENALHVLLSFDPERNTRNGDDAALKILLELKGVDVNFQRDGKGLLHKCISEHTTMRCGIETARLLSQHGVDQNIKNKDGQSCLVQTVANDLDYRYESRLEIAKVLLDTNGPQADLESQDHNDRTALHHAVMSMLRPGEYENIVQLLLESGANPNSRDVVNRTPLSYAAELSHLVLIQLLLARDASLDDKDSVGRTPLSYAVGYNPQKLWGHHDEYMKEFADKWPPKGLGEAVEILLSKGADPNSRDQDGMTPLLRAEKSLPEDHDVVKLLRGSVRS</sequence>
<evidence type="ECO:0000256" key="3">
    <source>
        <dbReference type="PROSITE-ProRule" id="PRU00023"/>
    </source>
</evidence>
<evidence type="ECO:0000256" key="1">
    <source>
        <dbReference type="ARBA" id="ARBA00022737"/>
    </source>
</evidence>
<dbReference type="PANTHER" id="PTHR24198:SF165">
    <property type="entry name" value="ANKYRIN REPEAT-CONTAINING PROTEIN-RELATED"/>
    <property type="match status" value="1"/>
</dbReference>
<gene>
    <name evidence="5" type="ORF">PSALAMII_LOCUS1087</name>
</gene>
<dbReference type="Pfam" id="PF12796">
    <property type="entry name" value="Ank_2"/>
    <property type="match status" value="2"/>
</dbReference>
<evidence type="ECO:0000313" key="6">
    <source>
        <dbReference type="Proteomes" id="UP001152646"/>
    </source>
</evidence>
<feature type="repeat" description="ANK" evidence="3">
    <location>
        <begin position="423"/>
        <end position="455"/>
    </location>
</feature>
<dbReference type="PROSITE" id="PS50088">
    <property type="entry name" value="ANK_REPEAT"/>
    <property type="match status" value="3"/>
</dbReference>
<evidence type="ECO:0000313" key="5">
    <source>
        <dbReference type="EMBL" id="CAG8264864.1"/>
    </source>
</evidence>
<feature type="repeat" description="ANK" evidence="3">
    <location>
        <begin position="385"/>
        <end position="422"/>
    </location>
</feature>
<dbReference type="Gene3D" id="1.25.40.20">
    <property type="entry name" value="Ankyrin repeat-containing domain"/>
    <property type="match status" value="3"/>
</dbReference>